<evidence type="ECO:0000256" key="2">
    <source>
        <dbReference type="SAM" id="MobiDB-lite"/>
    </source>
</evidence>
<dbReference type="Gene3D" id="3.40.525.10">
    <property type="entry name" value="CRAL-TRIO lipid binding domain"/>
    <property type="match status" value="1"/>
</dbReference>
<dbReference type="GO" id="GO:0140284">
    <property type="term" value="C:endoplasmic reticulum-endosome membrane contact site"/>
    <property type="evidence" value="ECO:0007669"/>
    <property type="project" value="TreeGrafter"/>
</dbReference>
<feature type="region of interest" description="Disordered" evidence="2">
    <location>
        <begin position="445"/>
        <end position="466"/>
    </location>
</feature>
<dbReference type="SUPFAM" id="SSF46938">
    <property type="entry name" value="CRAL/TRIO N-terminal domain"/>
    <property type="match status" value="1"/>
</dbReference>
<dbReference type="CDD" id="cd00170">
    <property type="entry name" value="SEC14"/>
    <property type="match status" value="1"/>
</dbReference>
<dbReference type="PANTHER" id="PTHR46384:SF1">
    <property type="entry name" value="MOTILE SPERM DOMAIN-CONTAINING PROTEIN 2"/>
    <property type="match status" value="1"/>
</dbReference>
<dbReference type="Pfam" id="PF00635">
    <property type="entry name" value="Motile_Sperm"/>
    <property type="match status" value="1"/>
</dbReference>
<evidence type="ECO:0000313" key="5">
    <source>
        <dbReference type="EMBL" id="ADY43322.1"/>
    </source>
</evidence>
<keyword evidence="1" id="KW-0206">Cytoskeleton</keyword>
<name>F1KZL8_ASCSU</name>
<evidence type="ECO:0000256" key="1">
    <source>
        <dbReference type="RuleBase" id="RU003425"/>
    </source>
</evidence>
<dbReference type="GO" id="GO:0012505">
    <property type="term" value="C:endomembrane system"/>
    <property type="evidence" value="ECO:0007669"/>
    <property type="project" value="TreeGrafter"/>
</dbReference>
<feature type="domain" description="CRAL-TRIO" evidence="3">
    <location>
        <begin position="84"/>
        <end position="235"/>
    </location>
</feature>
<protein>
    <recommendedName>
        <fullName evidence="1">Major sperm protein</fullName>
    </recommendedName>
</protein>
<proteinExistence type="evidence at transcript level"/>
<comment type="function">
    <text evidence="1">Central component in molecular interactions underlying sperm crawling. Forms an extensive filament system that extends from sperm villipoda, along the leading edge of the pseudopod.</text>
</comment>
<dbReference type="SUPFAM" id="SSF49354">
    <property type="entry name" value="PapD-like"/>
    <property type="match status" value="1"/>
</dbReference>
<feature type="domain" description="MSP" evidence="4">
    <location>
        <begin position="326"/>
        <end position="443"/>
    </location>
</feature>
<dbReference type="InterPro" id="IPR036865">
    <property type="entry name" value="CRAL-TRIO_dom_sf"/>
</dbReference>
<dbReference type="Pfam" id="PF00650">
    <property type="entry name" value="CRAL_TRIO"/>
    <property type="match status" value="1"/>
</dbReference>
<dbReference type="SMART" id="SM00516">
    <property type="entry name" value="SEC14"/>
    <property type="match status" value="1"/>
</dbReference>
<keyword evidence="1" id="KW-0963">Cytoplasm</keyword>
<dbReference type="EMBL" id="JI168629">
    <property type="protein sequence ID" value="ADY43322.1"/>
    <property type="molecule type" value="mRNA"/>
</dbReference>
<dbReference type="PANTHER" id="PTHR46384">
    <property type="entry name" value="MOTILE SPERM DOMAIN-CONTAINING PROTEIN 2"/>
    <property type="match status" value="1"/>
</dbReference>
<evidence type="ECO:0000259" key="3">
    <source>
        <dbReference type="PROSITE" id="PS50191"/>
    </source>
</evidence>
<dbReference type="InterPro" id="IPR036273">
    <property type="entry name" value="CRAL/TRIO_N_dom_sf"/>
</dbReference>
<dbReference type="PROSITE" id="PS50202">
    <property type="entry name" value="MSP"/>
    <property type="match status" value="1"/>
</dbReference>
<sequence>MNYFSCLTNNANKEVISELRRRFQQNGINDKITRCDLNRLANEDWWPMTFLAPYKMDVDIAFAVLLECLKWRTSFDVHHISLLELKPLLDRRLAYIHGKDLNGRSILWINMSQHRSGDRAAEKLLVYWLERHTTERHGAPLTVFFDMTASGLQNMDLDFMKFLLRAFKYYYPCCLASLLVFENPSVLNASWKLVRSWMDSDTQRLLQHVTRTSVPNFIPPLFLPLHMGGEDEFIFTMDELARCIPSQSSSETPIEQHIASPDLDNFSAKRAVKFGEEDGVVRAAPLNVHSRSASLTKRNGGVPATLKPLAEARINSASSDSVTTKFLSICPREELTLNRVDGETDSVDIVVLKNVSTRNVMYKIKITSPEKFRVRPSIGIVAAGATELIRVYLQNEYKHSVNREKFLLMALETDAKTSEEFSNAWKSVDESCRVEHKLRCRLADNNDPGLPPPVQTPTASHVRSPASIEHPDQLRREIANLVRQQRVLLICVVVMIILQLISLGCQRSYHLSLLTAWKEQCSQVDAAVAESFDVDSEL</sequence>
<dbReference type="InterPro" id="IPR001251">
    <property type="entry name" value="CRAL-TRIO_dom"/>
</dbReference>
<reference evidence="5" key="1">
    <citation type="journal article" date="2011" name="Genome Res.">
        <title>Deep small RNA sequencing from the nematode Ascaris reveals conservation, functional diversification, and novel developmental profiles.</title>
        <authorList>
            <person name="Wang J."/>
            <person name="Czech B."/>
            <person name="Crunk A."/>
            <person name="Wallace A."/>
            <person name="Mitreva M."/>
            <person name="Hannon G.J."/>
            <person name="Davis R.E."/>
        </authorList>
    </citation>
    <scope>NUCLEOTIDE SEQUENCE</scope>
</reference>
<dbReference type="SUPFAM" id="SSF52087">
    <property type="entry name" value="CRAL/TRIO domain"/>
    <property type="match status" value="1"/>
</dbReference>
<dbReference type="Gene3D" id="2.60.40.10">
    <property type="entry name" value="Immunoglobulins"/>
    <property type="match status" value="1"/>
</dbReference>
<organism evidence="5">
    <name type="scientific">Ascaris suum</name>
    <name type="common">Pig roundworm</name>
    <name type="synonym">Ascaris lumbricoides</name>
    <dbReference type="NCBI Taxonomy" id="6253"/>
    <lineage>
        <taxon>Eukaryota</taxon>
        <taxon>Metazoa</taxon>
        <taxon>Ecdysozoa</taxon>
        <taxon>Nematoda</taxon>
        <taxon>Chromadorea</taxon>
        <taxon>Rhabditida</taxon>
        <taxon>Spirurina</taxon>
        <taxon>Ascaridomorpha</taxon>
        <taxon>Ascaridoidea</taxon>
        <taxon>Ascarididae</taxon>
        <taxon>Ascaris</taxon>
    </lineage>
</organism>
<dbReference type="AlphaFoldDB" id="F1KZL8"/>
<dbReference type="InterPro" id="IPR013783">
    <property type="entry name" value="Ig-like_fold"/>
</dbReference>
<dbReference type="InterPro" id="IPR053012">
    <property type="entry name" value="ER-organelle_contact"/>
</dbReference>
<dbReference type="InterPro" id="IPR000535">
    <property type="entry name" value="MSP_dom"/>
</dbReference>
<dbReference type="PROSITE" id="PS50191">
    <property type="entry name" value="CRAL_TRIO"/>
    <property type="match status" value="1"/>
</dbReference>
<dbReference type="InterPro" id="IPR008962">
    <property type="entry name" value="PapD-like_sf"/>
</dbReference>
<evidence type="ECO:0000259" key="4">
    <source>
        <dbReference type="PROSITE" id="PS50202"/>
    </source>
</evidence>
<accession>F1KZL8</accession>